<dbReference type="Proteomes" id="UP000236735">
    <property type="component" value="Unassembled WGS sequence"/>
</dbReference>
<name>A0A1H5RWJ5_XYLRU</name>
<keyword evidence="1" id="KW-0175">Coiled coil</keyword>
<evidence type="ECO:0000313" key="2">
    <source>
        <dbReference type="EMBL" id="SEF42699.1"/>
    </source>
</evidence>
<dbReference type="RefSeq" id="WP_181020736.1">
    <property type="nucleotide sequence ID" value="NZ_FNUV01000001.1"/>
</dbReference>
<accession>A0A1H5RWJ5</accession>
<dbReference type="InterPro" id="IPR008964">
    <property type="entry name" value="Invasin/intimin_cell_adhesion"/>
</dbReference>
<dbReference type="EMBL" id="FNUV01000001">
    <property type="protein sequence ID" value="SEF42699.1"/>
    <property type="molecule type" value="Genomic_DNA"/>
</dbReference>
<protein>
    <recommendedName>
        <fullName evidence="4">BIG2 domain-containing protein</fullName>
    </recommendedName>
</protein>
<dbReference type="SUPFAM" id="SSF49373">
    <property type="entry name" value="Invasin/intimin cell-adhesion fragments"/>
    <property type="match status" value="1"/>
</dbReference>
<evidence type="ECO:0008006" key="4">
    <source>
        <dbReference type="Google" id="ProtNLM"/>
    </source>
</evidence>
<evidence type="ECO:0000313" key="3">
    <source>
        <dbReference type="Proteomes" id="UP000236735"/>
    </source>
</evidence>
<proteinExistence type="predicted"/>
<sequence length="603" mass="66927">MKKEFKMVAGWVMSVLGIQNFAKDDNGKLFLTDEQKNLLSEKYGQQFVEGFSADLAKYNGSAAEVTPLTAEERLELDASRKEVGQLRDQIKQLKRAEDGFKATISKLEKQAADDHGTQVEVSALEQAAIKAGVDLSLKHNRFLVDFMQGKVNAAYSGNSTIDTQELKKEFGKYVDSNRLEILKGLFGVTESTQFMSTIITDKTEVRANQASVVGSVLQQFVPAWTPSGAAKFHPLTIKNFKCKINVPIIPSDIMESILGYMYDEQTSQMQSMPVVRYILKELIFPKLDEEREQALAVGKFVENEPDGNGEYSASSPLNSMDGYLTQLVAKFVADYEQEDTTKLSGVRWLQKGKQINPDEKNVRAIIDAAVKEVSDKYPLYAKKKMKVHIDPVLADAYRREYLEEYKWLKNQDGTHKNDIDFSNFEFGECEGMRGTGCFFITPKENFKHLMSHNPQNLVLRFQEQDYMVKIFGEWWEGAGFWMAEAIFAYISPEYAEVEPEEDPETDPEPAPGTKSNVTVAFASATASATVGQEFTSPVATITPSGKALKYSSSDTGVATVNEDTGEVTLVAAGETVITAAFAGDEDYNAGSDSYTLTVSGEGI</sequence>
<organism evidence="2 3">
    <name type="scientific">Xylanibacter ruminicola</name>
    <name type="common">Prevotella ruminicola</name>
    <dbReference type="NCBI Taxonomy" id="839"/>
    <lineage>
        <taxon>Bacteria</taxon>
        <taxon>Pseudomonadati</taxon>
        <taxon>Bacteroidota</taxon>
        <taxon>Bacteroidia</taxon>
        <taxon>Bacteroidales</taxon>
        <taxon>Prevotellaceae</taxon>
        <taxon>Xylanibacter</taxon>
    </lineage>
</organism>
<dbReference type="Gene3D" id="2.60.40.1080">
    <property type="match status" value="1"/>
</dbReference>
<dbReference type="AlphaFoldDB" id="A0A1H5RWJ5"/>
<evidence type="ECO:0000256" key="1">
    <source>
        <dbReference type="SAM" id="Coils"/>
    </source>
</evidence>
<feature type="coiled-coil region" evidence="1">
    <location>
        <begin position="76"/>
        <end position="110"/>
    </location>
</feature>
<gene>
    <name evidence="2" type="ORF">SAMN05216354_0378</name>
</gene>
<reference evidence="2 3" key="1">
    <citation type="submission" date="2016-10" db="EMBL/GenBank/DDBJ databases">
        <authorList>
            <person name="de Groot N.N."/>
        </authorList>
    </citation>
    <scope>NUCLEOTIDE SEQUENCE [LARGE SCALE GENOMIC DNA]</scope>
    <source>
        <strain evidence="2 3">AR32</strain>
    </source>
</reference>